<feature type="signal peptide" evidence="2">
    <location>
        <begin position="1"/>
        <end position="20"/>
    </location>
</feature>
<evidence type="ECO:0000313" key="3">
    <source>
        <dbReference type="EMBL" id="MCM2437507.1"/>
    </source>
</evidence>
<keyword evidence="4" id="KW-1185">Reference proteome</keyword>
<dbReference type="RefSeq" id="WP_205143538.1">
    <property type="nucleotide sequence ID" value="NZ_JAFBDN010000007.1"/>
</dbReference>
<organism evidence="3 4">
    <name type="scientific">Periweissella beninensis</name>
    <dbReference type="NCBI Taxonomy" id="504936"/>
    <lineage>
        <taxon>Bacteria</taxon>
        <taxon>Bacillati</taxon>
        <taxon>Bacillota</taxon>
        <taxon>Bacilli</taxon>
        <taxon>Lactobacillales</taxon>
        <taxon>Lactobacillaceae</taxon>
        <taxon>Periweissella</taxon>
    </lineage>
</organism>
<feature type="compositionally biased region" description="Basic and acidic residues" evidence="1">
    <location>
        <begin position="100"/>
        <end position="111"/>
    </location>
</feature>
<sequence length="175" mass="19092">MAKAMSFLAGIAVSGVAAMAAYKALSPEKKAALKKQLAEKQASLRDLAVDYAFFAADAVEDRHGELKENNQHYADLTDKAQTVANKAQAFASKAQTKVEDVKEKLSKKTSEVTEQTNQVGSTEVNDIALDISETALQKQDSKDQVVDEAPAATNEFWDKLETLNHNQDDSEKTDK</sequence>
<proteinExistence type="predicted"/>
<accession>A0ABT0VI40</accession>
<comment type="caution">
    <text evidence="3">The sequence shown here is derived from an EMBL/GenBank/DDBJ whole genome shotgun (WGS) entry which is preliminary data.</text>
</comment>
<protein>
    <submittedName>
        <fullName evidence="3">YtxH domain-containing protein</fullName>
    </submittedName>
</protein>
<gene>
    <name evidence="3" type="ORF">KAK10_06250</name>
</gene>
<feature type="region of interest" description="Disordered" evidence="1">
    <location>
        <begin position="156"/>
        <end position="175"/>
    </location>
</feature>
<evidence type="ECO:0000313" key="4">
    <source>
        <dbReference type="Proteomes" id="UP001057481"/>
    </source>
</evidence>
<name>A0ABT0VI40_9LACO</name>
<feature type="region of interest" description="Disordered" evidence="1">
    <location>
        <begin position="100"/>
        <end position="125"/>
    </location>
</feature>
<feature type="compositionally biased region" description="Polar residues" evidence="1">
    <location>
        <begin position="112"/>
        <end position="124"/>
    </location>
</feature>
<reference evidence="3" key="1">
    <citation type="submission" date="2021-04" db="EMBL/GenBank/DDBJ databases">
        <title>Taxonomic assessment of Weissella genus.</title>
        <authorList>
            <person name="Fanelli F."/>
            <person name="Chieffi D."/>
            <person name="Dell'Aquila A."/>
            <person name="Gyu-Sung C."/>
            <person name="Franz C.M.A.P."/>
            <person name="Fusco V."/>
        </authorList>
    </citation>
    <scope>NUCLEOTIDE SEQUENCE</scope>
    <source>
        <strain evidence="3">LMG 25373</strain>
    </source>
</reference>
<evidence type="ECO:0000256" key="1">
    <source>
        <dbReference type="SAM" id="MobiDB-lite"/>
    </source>
</evidence>
<evidence type="ECO:0000256" key="2">
    <source>
        <dbReference type="SAM" id="SignalP"/>
    </source>
</evidence>
<keyword evidence="2" id="KW-0732">Signal</keyword>
<dbReference type="EMBL" id="JAGMVS010000064">
    <property type="protein sequence ID" value="MCM2437507.1"/>
    <property type="molecule type" value="Genomic_DNA"/>
</dbReference>
<feature type="chain" id="PRO_5047371381" evidence="2">
    <location>
        <begin position="21"/>
        <end position="175"/>
    </location>
</feature>
<dbReference type="Proteomes" id="UP001057481">
    <property type="component" value="Unassembled WGS sequence"/>
</dbReference>